<comment type="subcellular location">
    <subcellularLocation>
        <location evidence="1">Cell membrane</location>
    </subcellularLocation>
</comment>
<evidence type="ECO:0000256" key="5">
    <source>
        <dbReference type="ARBA" id="ARBA00022692"/>
    </source>
</evidence>
<protein>
    <submittedName>
        <fullName evidence="10">Sugar transferase</fullName>
    </submittedName>
</protein>
<evidence type="ECO:0000256" key="6">
    <source>
        <dbReference type="ARBA" id="ARBA00022989"/>
    </source>
</evidence>
<sequence length="218" mass="25151">MESQQQEIVVKGGKAYAFFKRCFDIVSSFVMIILLSWLFAVLALAVAFSSKGKVVFCDKRVGKKGKSIFVYKFRTMFADAESNIDKYLTPQQKQQWERERKLDNDPRITKVGRFLRKTSLDELPQLFNILFGTLSVVGPRPITEAELDNFTPYQQEKLLSVKPGLTGYWQVYGRSNATYETGERQRQELAYLSKRGFFFDLKLIFLTIPAVLRRDGAK</sequence>
<dbReference type="Proteomes" id="UP000824200">
    <property type="component" value="Unassembled WGS sequence"/>
</dbReference>
<dbReference type="GO" id="GO:0016780">
    <property type="term" value="F:phosphotransferase activity, for other substituted phosphate groups"/>
    <property type="evidence" value="ECO:0007669"/>
    <property type="project" value="TreeGrafter"/>
</dbReference>
<proteinExistence type="inferred from homology"/>
<evidence type="ECO:0000259" key="9">
    <source>
        <dbReference type="Pfam" id="PF02397"/>
    </source>
</evidence>
<comment type="caution">
    <text evidence="10">The sequence shown here is derived from an EMBL/GenBank/DDBJ whole genome shotgun (WGS) entry which is preliminary data.</text>
</comment>
<evidence type="ECO:0000313" key="11">
    <source>
        <dbReference type="Proteomes" id="UP000824200"/>
    </source>
</evidence>
<evidence type="ECO:0000256" key="2">
    <source>
        <dbReference type="ARBA" id="ARBA00006464"/>
    </source>
</evidence>
<feature type="domain" description="Bacterial sugar transferase" evidence="9">
    <location>
        <begin position="20"/>
        <end position="212"/>
    </location>
</feature>
<evidence type="ECO:0000256" key="4">
    <source>
        <dbReference type="ARBA" id="ARBA00022679"/>
    </source>
</evidence>
<feature type="transmembrane region" description="Helical" evidence="8">
    <location>
        <begin position="25"/>
        <end position="50"/>
    </location>
</feature>
<dbReference type="GO" id="GO:0005886">
    <property type="term" value="C:plasma membrane"/>
    <property type="evidence" value="ECO:0007669"/>
    <property type="project" value="UniProtKB-SubCell"/>
</dbReference>
<keyword evidence="5 8" id="KW-0812">Transmembrane</keyword>
<name>A0A9D1E352_9BACT</name>
<dbReference type="AlphaFoldDB" id="A0A9D1E352"/>
<organism evidence="10 11">
    <name type="scientific">Candidatus Fimimonas gallinarum</name>
    <dbReference type="NCBI Taxonomy" id="2840821"/>
    <lineage>
        <taxon>Bacteria</taxon>
        <taxon>Pseudomonadati</taxon>
        <taxon>Myxococcota</taxon>
        <taxon>Myxococcia</taxon>
        <taxon>Myxococcales</taxon>
        <taxon>Cystobacterineae</taxon>
        <taxon>Myxococcaceae</taxon>
        <taxon>Myxococcaceae incertae sedis</taxon>
        <taxon>Candidatus Fimimonas</taxon>
    </lineage>
</organism>
<accession>A0A9D1E352</accession>
<keyword evidence="3" id="KW-1003">Cell membrane</keyword>
<comment type="similarity">
    <text evidence="2">Belongs to the bacterial sugar transferase family.</text>
</comment>
<keyword evidence="6 8" id="KW-1133">Transmembrane helix</keyword>
<reference evidence="10" key="1">
    <citation type="submission" date="2020-10" db="EMBL/GenBank/DDBJ databases">
        <authorList>
            <person name="Gilroy R."/>
        </authorList>
    </citation>
    <scope>NUCLEOTIDE SEQUENCE</scope>
    <source>
        <strain evidence="10">CHK121-14286</strain>
    </source>
</reference>
<dbReference type="PANTHER" id="PTHR30576:SF4">
    <property type="entry name" value="UNDECAPRENYL-PHOSPHATE GALACTOSE PHOSPHOTRANSFERASE"/>
    <property type="match status" value="1"/>
</dbReference>
<keyword evidence="7 8" id="KW-0472">Membrane</keyword>
<dbReference type="EMBL" id="DVHL01000011">
    <property type="protein sequence ID" value="HIR65508.1"/>
    <property type="molecule type" value="Genomic_DNA"/>
</dbReference>
<evidence type="ECO:0000256" key="8">
    <source>
        <dbReference type="SAM" id="Phobius"/>
    </source>
</evidence>
<evidence type="ECO:0000313" key="10">
    <source>
        <dbReference type="EMBL" id="HIR65508.1"/>
    </source>
</evidence>
<reference evidence="10" key="2">
    <citation type="journal article" date="2021" name="PeerJ">
        <title>Extensive microbial diversity within the chicken gut microbiome revealed by metagenomics and culture.</title>
        <authorList>
            <person name="Gilroy R."/>
            <person name="Ravi A."/>
            <person name="Getino M."/>
            <person name="Pursley I."/>
            <person name="Horton D.L."/>
            <person name="Alikhan N.F."/>
            <person name="Baker D."/>
            <person name="Gharbi K."/>
            <person name="Hall N."/>
            <person name="Watson M."/>
            <person name="Adriaenssens E.M."/>
            <person name="Foster-Nyarko E."/>
            <person name="Jarju S."/>
            <person name="Secka A."/>
            <person name="Antonio M."/>
            <person name="Oren A."/>
            <person name="Chaudhuri R.R."/>
            <person name="La Ragione R."/>
            <person name="Hildebrand F."/>
            <person name="Pallen M.J."/>
        </authorList>
    </citation>
    <scope>NUCLEOTIDE SEQUENCE</scope>
    <source>
        <strain evidence="10">CHK121-14286</strain>
    </source>
</reference>
<dbReference type="Pfam" id="PF02397">
    <property type="entry name" value="Bac_transf"/>
    <property type="match status" value="1"/>
</dbReference>
<evidence type="ECO:0000256" key="7">
    <source>
        <dbReference type="ARBA" id="ARBA00023136"/>
    </source>
</evidence>
<evidence type="ECO:0000256" key="3">
    <source>
        <dbReference type="ARBA" id="ARBA00022475"/>
    </source>
</evidence>
<dbReference type="PANTHER" id="PTHR30576">
    <property type="entry name" value="COLANIC BIOSYNTHESIS UDP-GLUCOSE LIPID CARRIER TRANSFERASE"/>
    <property type="match status" value="1"/>
</dbReference>
<evidence type="ECO:0000256" key="1">
    <source>
        <dbReference type="ARBA" id="ARBA00004236"/>
    </source>
</evidence>
<dbReference type="InterPro" id="IPR003362">
    <property type="entry name" value="Bact_transf"/>
</dbReference>
<keyword evidence="4 10" id="KW-0808">Transferase</keyword>
<gene>
    <name evidence="10" type="ORF">IAC95_01260</name>
</gene>